<organism evidence="4 5">
    <name type="scientific">Salinactinospora qingdaonensis</name>
    <dbReference type="NCBI Taxonomy" id="702744"/>
    <lineage>
        <taxon>Bacteria</taxon>
        <taxon>Bacillati</taxon>
        <taxon>Actinomycetota</taxon>
        <taxon>Actinomycetes</taxon>
        <taxon>Streptosporangiales</taxon>
        <taxon>Nocardiopsidaceae</taxon>
        <taxon>Salinactinospora</taxon>
    </lineage>
</organism>
<dbReference type="PANTHER" id="PTHR30466:SF1">
    <property type="entry name" value="FMN REDUCTASE (NADH) RUTF"/>
    <property type="match status" value="1"/>
</dbReference>
<dbReference type="InterPro" id="IPR012349">
    <property type="entry name" value="Split_barrel_FMN-bd"/>
</dbReference>
<evidence type="ECO:0000256" key="1">
    <source>
        <dbReference type="ARBA" id="ARBA00023002"/>
    </source>
</evidence>
<protein>
    <submittedName>
        <fullName evidence="4">Flavin reductase family protein</fullName>
    </submittedName>
</protein>
<keyword evidence="1" id="KW-0560">Oxidoreductase</keyword>
<evidence type="ECO:0000313" key="4">
    <source>
        <dbReference type="EMBL" id="GAA3739855.1"/>
    </source>
</evidence>
<dbReference type="Gene3D" id="2.30.110.10">
    <property type="entry name" value="Electron Transport, Fmn-binding Protein, Chain A"/>
    <property type="match status" value="1"/>
</dbReference>
<dbReference type="InterPro" id="IPR050268">
    <property type="entry name" value="NADH-dep_flavin_reductase"/>
</dbReference>
<dbReference type="InterPro" id="IPR002563">
    <property type="entry name" value="Flavin_Rdtase-like_dom"/>
</dbReference>
<gene>
    <name evidence="4" type="ORF">GCM10022402_19570</name>
</gene>
<reference evidence="5" key="1">
    <citation type="journal article" date="2019" name="Int. J. Syst. Evol. Microbiol.">
        <title>The Global Catalogue of Microorganisms (GCM) 10K type strain sequencing project: providing services to taxonomists for standard genome sequencing and annotation.</title>
        <authorList>
            <consortium name="The Broad Institute Genomics Platform"/>
            <consortium name="The Broad Institute Genome Sequencing Center for Infectious Disease"/>
            <person name="Wu L."/>
            <person name="Ma J."/>
        </authorList>
    </citation>
    <scope>NUCLEOTIDE SEQUENCE [LARGE SCALE GENOMIC DNA]</scope>
    <source>
        <strain evidence="5">JCM 17137</strain>
    </source>
</reference>
<proteinExistence type="predicted"/>
<evidence type="ECO:0000256" key="2">
    <source>
        <dbReference type="SAM" id="MobiDB-lite"/>
    </source>
</evidence>
<dbReference type="PANTHER" id="PTHR30466">
    <property type="entry name" value="FLAVIN REDUCTASE"/>
    <property type="match status" value="1"/>
</dbReference>
<keyword evidence="5" id="KW-1185">Reference proteome</keyword>
<dbReference type="SMART" id="SM00903">
    <property type="entry name" value="Flavin_Reduct"/>
    <property type="match status" value="1"/>
</dbReference>
<dbReference type="Proteomes" id="UP001500908">
    <property type="component" value="Unassembled WGS sequence"/>
</dbReference>
<accession>A0ABP7FIC0</accession>
<name>A0ABP7FIC0_9ACTN</name>
<comment type="caution">
    <text evidence="4">The sequence shown here is derived from an EMBL/GenBank/DDBJ whole genome shotgun (WGS) entry which is preliminary data.</text>
</comment>
<feature type="domain" description="Flavin reductase like" evidence="3">
    <location>
        <begin position="53"/>
        <end position="197"/>
    </location>
</feature>
<evidence type="ECO:0000313" key="5">
    <source>
        <dbReference type="Proteomes" id="UP001500908"/>
    </source>
</evidence>
<evidence type="ECO:0000259" key="3">
    <source>
        <dbReference type="SMART" id="SM00903"/>
    </source>
</evidence>
<feature type="region of interest" description="Disordered" evidence="2">
    <location>
        <begin position="1"/>
        <end position="41"/>
    </location>
</feature>
<dbReference type="EMBL" id="BAABDD010000007">
    <property type="protein sequence ID" value="GAA3739855.1"/>
    <property type="molecule type" value="Genomic_DNA"/>
</dbReference>
<sequence>MASLHPAESTASLTARHSHRPSASAGASQRSDSPPEAGIEGRGVSDAAFRQVMGVHAAGVVVVTAPGGPRPVGVTATSFSSVSADPPLVSFYLNAESSSWPGVREAHYFAVNILDDSQREVAIRFATKGIDRFAAPTRWSRGPADLPLLEGALGHVLCRRYDLLAIGDHWLIVGRVVDTAVRDDGQPLLYQRGRYGSFTPTSP</sequence>
<dbReference type="SUPFAM" id="SSF50475">
    <property type="entry name" value="FMN-binding split barrel"/>
    <property type="match status" value="1"/>
</dbReference>
<dbReference type="Pfam" id="PF01613">
    <property type="entry name" value="Flavin_Reduct"/>
    <property type="match status" value="1"/>
</dbReference>